<keyword evidence="1" id="KW-1133">Transmembrane helix</keyword>
<evidence type="ECO:0000259" key="2">
    <source>
        <dbReference type="Pfam" id="PF01553"/>
    </source>
</evidence>
<dbReference type="GO" id="GO:0036149">
    <property type="term" value="P:phosphatidylinositol acyl-chain remodeling"/>
    <property type="evidence" value="ECO:0007669"/>
    <property type="project" value="TreeGrafter"/>
</dbReference>
<dbReference type="OrthoDB" id="5920068at2759"/>
<dbReference type="GO" id="GO:0005783">
    <property type="term" value="C:endoplasmic reticulum"/>
    <property type="evidence" value="ECO:0007669"/>
    <property type="project" value="TreeGrafter"/>
</dbReference>
<evidence type="ECO:0000256" key="1">
    <source>
        <dbReference type="SAM" id="Phobius"/>
    </source>
</evidence>
<dbReference type="Proteomes" id="UP000728032">
    <property type="component" value="Unassembled WGS sequence"/>
</dbReference>
<keyword evidence="1" id="KW-0472">Membrane</keyword>
<proteinExistence type="predicted"/>
<reference evidence="3" key="1">
    <citation type="submission" date="2020-11" db="EMBL/GenBank/DDBJ databases">
        <authorList>
            <person name="Tran Van P."/>
        </authorList>
    </citation>
    <scope>NUCLEOTIDE SEQUENCE</scope>
</reference>
<name>A0A7R9LKG3_9ACAR</name>
<dbReference type="AlphaFoldDB" id="A0A7R9LKG3"/>
<protein>
    <recommendedName>
        <fullName evidence="2">Phospholipid/glycerol acyltransferase domain-containing protein</fullName>
    </recommendedName>
</protein>
<feature type="domain" description="Phospholipid/glycerol acyltransferase" evidence="2">
    <location>
        <begin position="111"/>
        <end position="221"/>
    </location>
</feature>
<dbReference type="PANTHER" id="PTHR10983:SF2">
    <property type="entry name" value="ACYL-COA:LYSOPHOSPHATIDYLGLYCEROL ACYLTRANSFERASE 1"/>
    <property type="match status" value="1"/>
</dbReference>
<feature type="transmembrane region" description="Helical" evidence="1">
    <location>
        <begin position="36"/>
        <end position="59"/>
    </location>
</feature>
<dbReference type="Pfam" id="PF01553">
    <property type="entry name" value="Acyltransferase"/>
    <property type="match status" value="1"/>
</dbReference>
<evidence type="ECO:0000313" key="3">
    <source>
        <dbReference type="EMBL" id="CAD7642120.1"/>
    </source>
</evidence>
<dbReference type="EMBL" id="OC915829">
    <property type="protein sequence ID" value="CAD7642120.1"/>
    <property type="molecule type" value="Genomic_DNA"/>
</dbReference>
<feature type="transmembrane region" description="Helical" evidence="1">
    <location>
        <begin position="79"/>
        <end position="99"/>
    </location>
</feature>
<dbReference type="GO" id="GO:0016746">
    <property type="term" value="F:acyltransferase activity"/>
    <property type="evidence" value="ECO:0007669"/>
    <property type="project" value="InterPro"/>
</dbReference>
<dbReference type="SUPFAM" id="SSF69593">
    <property type="entry name" value="Glycerol-3-phosphate (1)-acyltransferase"/>
    <property type="match status" value="1"/>
</dbReference>
<feature type="transmembrane region" description="Helical" evidence="1">
    <location>
        <begin position="328"/>
        <end position="349"/>
    </location>
</feature>
<dbReference type="PANTHER" id="PTHR10983">
    <property type="entry name" value="1-ACYLGLYCEROL-3-PHOSPHATE ACYLTRANSFERASE-RELATED"/>
    <property type="match status" value="1"/>
</dbReference>
<keyword evidence="1" id="KW-0812">Transmembrane</keyword>
<accession>A0A7R9LKG3</accession>
<dbReference type="InterPro" id="IPR002123">
    <property type="entry name" value="Plipid/glycerol_acylTrfase"/>
</dbReference>
<keyword evidence="4" id="KW-1185">Reference proteome</keyword>
<organism evidence="3">
    <name type="scientific">Oppiella nova</name>
    <dbReference type="NCBI Taxonomy" id="334625"/>
    <lineage>
        <taxon>Eukaryota</taxon>
        <taxon>Metazoa</taxon>
        <taxon>Ecdysozoa</taxon>
        <taxon>Arthropoda</taxon>
        <taxon>Chelicerata</taxon>
        <taxon>Arachnida</taxon>
        <taxon>Acari</taxon>
        <taxon>Acariformes</taxon>
        <taxon>Sarcoptiformes</taxon>
        <taxon>Oribatida</taxon>
        <taxon>Brachypylina</taxon>
        <taxon>Oppioidea</taxon>
        <taxon>Oppiidae</taxon>
        <taxon>Oppiella</taxon>
    </lineage>
</organism>
<evidence type="ECO:0000313" key="4">
    <source>
        <dbReference type="Proteomes" id="UP000728032"/>
    </source>
</evidence>
<dbReference type="EMBL" id="CAJPVJ010001004">
    <property type="protein sequence ID" value="CAG2163862.1"/>
    <property type="molecule type" value="Genomic_DNA"/>
</dbReference>
<gene>
    <name evidence="3" type="ORF">ONB1V03_LOCUS3425</name>
</gene>
<sequence length="357" mass="42488">MLWTYSQEDIQKVMISIWSYVRLEDIQKVMISIWSYVRLVCILVHNLYTIPVYLFINWLVLWPLYLIDVHKYMMVENYLYNWCLYIVSSWSYGAGIIIHELGDDLYQLKEEKTRLLIIANHQSTADVPLMMQSFTSRSKRVLLWIMDVAFKWTNFGVVSITHGDYFLNTKSYTPGDIFRHITTPFSRFKDAIILFPEGGFRFKRLNSSNKFAAKHNYPALYHVTYPRFGAYNEVMESEAGITHVVDLTIAYEDLQNPLSIVDIGRGNRKSAVVFNYRIYDVNQTPDIKTEEWLNKVWKEKEELLLKYYTDRQSLLNTLHEFNVVSLSWLKIIGVHVFHLSFWFVFYVLYKKTKHYVF</sequence>